<dbReference type="HOGENOM" id="CLU_143805_0_0_1"/>
<evidence type="ECO:0000313" key="1">
    <source>
        <dbReference type="EnsemblPlants" id="ORUFI06G22500.1"/>
    </source>
</evidence>
<dbReference type="Proteomes" id="UP000008022">
    <property type="component" value="Unassembled WGS sequence"/>
</dbReference>
<keyword evidence="2" id="KW-1185">Reference proteome</keyword>
<dbReference type="AlphaFoldDB" id="A0A0E0Q055"/>
<dbReference type="EnsemblPlants" id="ORUFI06G22500.1">
    <property type="protein sequence ID" value="ORUFI06G22500.1"/>
    <property type="gene ID" value="ORUFI06G22500"/>
</dbReference>
<sequence>MEGMDPVACGAPDRSIRLHNGEGKEVVVEEVDLAAATTMTTTTIVMMTLAAMTTTIAGSQQGFSGSASTLPLLDLAKGYEDGDGPTSASLRLDGGCRPIKMWVTVVVDNDVQ</sequence>
<dbReference type="Gramene" id="ORUFI06G22500.1">
    <property type="protein sequence ID" value="ORUFI06G22500.1"/>
    <property type="gene ID" value="ORUFI06G22500"/>
</dbReference>
<organism evidence="1 2">
    <name type="scientific">Oryza rufipogon</name>
    <name type="common">Brownbeard rice</name>
    <name type="synonym">Asian wild rice</name>
    <dbReference type="NCBI Taxonomy" id="4529"/>
    <lineage>
        <taxon>Eukaryota</taxon>
        <taxon>Viridiplantae</taxon>
        <taxon>Streptophyta</taxon>
        <taxon>Embryophyta</taxon>
        <taxon>Tracheophyta</taxon>
        <taxon>Spermatophyta</taxon>
        <taxon>Magnoliopsida</taxon>
        <taxon>Liliopsida</taxon>
        <taxon>Poales</taxon>
        <taxon>Poaceae</taxon>
        <taxon>BOP clade</taxon>
        <taxon>Oryzoideae</taxon>
        <taxon>Oryzeae</taxon>
        <taxon>Oryzinae</taxon>
        <taxon>Oryza</taxon>
    </lineage>
</organism>
<accession>A0A0E0Q055</accession>
<reference evidence="1" key="2">
    <citation type="submission" date="2015-06" db="UniProtKB">
        <authorList>
            <consortium name="EnsemblPlants"/>
        </authorList>
    </citation>
    <scope>IDENTIFICATION</scope>
</reference>
<reference evidence="2" key="1">
    <citation type="submission" date="2013-06" db="EMBL/GenBank/DDBJ databases">
        <authorList>
            <person name="Zhao Q."/>
        </authorList>
    </citation>
    <scope>NUCLEOTIDE SEQUENCE</scope>
    <source>
        <strain evidence="2">cv. W1943</strain>
    </source>
</reference>
<protein>
    <submittedName>
        <fullName evidence="1">Uncharacterized protein</fullName>
    </submittedName>
</protein>
<evidence type="ECO:0000313" key="2">
    <source>
        <dbReference type="Proteomes" id="UP000008022"/>
    </source>
</evidence>
<proteinExistence type="predicted"/>
<dbReference type="OMA" id="ADSQECA"/>
<name>A0A0E0Q055_ORYRU</name>